<dbReference type="AlphaFoldDB" id="A0A4Y2BSH9"/>
<accession>A0A4Y2BSH9</accession>
<name>A0A4Y2BSH9_ARAVE</name>
<proteinExistence type="predicted"/>
<feature type="region of interest" description="Disordered" evidence="1">
    <location>
        <begin position="1"/>
        <end position="34"/>
    </location>
</feature>
<evidence type="ECO:0000256" key="1">
    <source>
        <dbReference type="SAM" id="MobiDB-lite"/>
    </source>
</evidence>
<evidence type="ECO:0000313" key="2">
    <source>
        <dbReference type="EMBL" id="GBL95150.1"/>
    </source>
</evidence>
<protein>
    <submittedName>
        <fullName evidence="2">Uncharacterized protein</fullName>
    </submittedName>
</protein>
<sequence length="96" mass="11006">MEMSQTACHGWNPVWTEIGKKNQRHPERGSERNNALRRLKPHFEGSIDTNLLTLRKLKPRFEGSVNQNLLTGENRRAINKQCIEGKKIAPTTLVQS</sequence>
<comment type="caution">
    <text evidence="2">The sequence shown here is derived from an EMBL/GenBank/DDBJ whole genome shotgun (WGS) entry which is preliminary data.</text>
</comment>
<reference evidence="2 3" key="1">
    <citation type="journal article" date="2019" name="Sci. Rep.">
        <title>Orb-weaving spider Araneus ventricosus genome elucidates the spidroin gene catalogue.</title>
        <authorList>
            <person name="Kono N."/>
            <person name="Nakamura H."/>
            <person name="Ohtoshi R."/>
            <person name="Moran D.A.P."/>
            <person name="Shinohara A."/>
            <person name="Yoshida Y."/>
            <person name="Fujiwara M."/>
            <person name="Mori M."/>
            <person name="Tomita M."/>
            <person name="Arakawa K."/>
        </authorList>
    </citation>
    <scope>NUCLEOTIDE SEQUENCE [LARGE SCALE GENOMIC DNA]</scope>
</reference>
<gene>
    <name evidence="2" type="ORF">AVEN_253494_1</name>
</gene>
<keyword evidence="3" id="KW-1185">Reference proteome</keyword>
<evidence type="ECO:0000313" key="3">
    <source>
        <dbReference type="Proteomes" id="UP000499080"/>
    </source>
</evidence>
<dbReference type="Proteomes" id="UP000499080">
    <property type="component" value="Unassembled WGS sequence"/>
</dbReference>
<feature type="compositionally biased region" description="Basic and acidic residues" evidence="1">
    <location>
        <begin position="18"/>
        <end position="31"/>
    </location>
</feature>
<dbReference type="EMBL" id="BGPR01000109">
    <property type="protein sequence ID" value="GBL95150.1"/>
    <property type="molecule type" value="Genomic_DNA"/>
</dbReference>
<organism evidence="2 3">
    <name type="scientific">Araneus ventricosus</name>
    <name type="common">Orbweaver spider</name>
    <name type="synonym">Epeira ventricosa</name>
    <dbReference type="NCBI Taxonomy" id="182803"/>
    <lineage>
        <taxon>Eukaryota</taxon>
        <taxon>Metazoa</taxon>
        <taxon>Ecdysozoa</taxon>
        <taxon>Arthropoda</taxon>
        <taxon>Chelicerata</taxon>
        <taxon>Arachnida</taxon>
        <taxon>Araneae</taxon>
        <taxon>Araneomorphae</taxon>
        <taxon>Entelegynae</taxon>
        <taxon>Araneoidea</taxon>
        <taxon>Araneidae</taxon>
        <taxon>Araneus</taxon>
    </lineage>
</organism>